<reference evidence="2" key="1">
    <citation type="submission" date="2020-08" db="EMBL/GenBank/DDBJ databases">
        <title>Chromosome-level assembly of Southern catfish (Silurus meridionalis) provides insights into visual adaptation to the nocturnal and benthic lifestyles.</title>
        <authorList>
            <person name="Zhang Y."/>
            <person name="Wang D."/>
            <person name="Peng Z."/>
        </authorList>
    </citation>
    <scope>NUCLEOTIDE SEQUENCE</scope>
    <source>
        <strain evidence="2">SWU-2019-XX</strain>
        <tissue evidence="2">Muscle</tissue>
    </source>
</reference>
<organism evidence="2 3">
    <name type="scientific">Silurus meridionalis</name>
    <name type="common">Southern catfish</name>
    <name type="synonym">Silurus soldatovi meridionalis</name>
    <dbReference type="NCBI Taxonomy" id="175797"/>
    <lineage>
        <taxon>Eukaryota</taxon>
        <taxon>Metazoa</taxon>
        <taxon>Chordata</taxon>
        <taxon>Craniata</taxon>
        <taxon>Vertebrata</taxon>
        <taxon>Euteleostomi</taxon>
        <taxon>Actinopterygii</taxon>
        <taxon>Neopterygii</taxon>
        <taxon>Teleostei</taxon>
        <taxon>Ostariophysi</taxon>
        <taxon>Siluriformes</taxon>
        <taxon>Siluridae</taxon>
        <taxon>Silurus</taxon>
    </lineage>
</organism>
<dbReference type="AlphaFoldDB" id="A0A8T0BL07"/>
<sequence>MMGSCSQLCCIIPHCVHFLLILTCSTVPALAPFTIKAKLHQSVDLICKQECPGTLKWVTDNQPDDVLAQCDQTSCRSKEGYIISHEEYKTGSLSLTVMEADYSKRMVYACECNAEDLCHVWLCLEPERSSVELKPGEDLVLDLPIPEPVEVIYNSSDLFGPQYEQICTVVGGSLQCKDEYRGEYHSVIQPSC</sequence>
<accession>A0A8T0BL07</accession>
<dbReference type="EMBL" id="JABFDY010000006">
    <property type="protein sequence ID" value="KAF7706883.1"/>
    <property type="molecule type" value="Genomic_DNA"/>
</dbReference>
<gene>
    <name evidence="2" type="ORF">HF521_020137</name>
</gene>
<evidence type="ECO:0000313" key="3">
    <source>
        <dbReference type="Proteomes" id="UP000606274"/>
    </source>
</evidence>
<evidence type="ECO:0000313" key="2">
    <source>
        <dbReference type="EMBL" id="KAF7706883.1"/>
    </source>
</evidence>
<comment type="caution">
    <text evidence="2">The sequence shown here is derived from an EMBL/GenBank/DDBJ whole genome shotgun (WGS) entry which is preliminary data.</text>
</comment>
<name>A0A8T0BL07_SILME</name>
<keyword evidence="1" id="KW-0732">Signal</keyword>
<keyword evidence="3" id="KW-1185">Reference proteome</keyword>
<feature type="signal peptide" evidence="1">
    <location>
        <begin position="1"/>
        <end position="31"/>
    </location>
</feature>
<proteinExistence type="predicted"/>
<dbReference type="Proteomes" id="UP000606274">
    <property type="component" value="Unassembled WGS sequence"/>
</dbReference>
<protein>
    <submittedName>
        <fullName evidence="2">Uncharacterized protein</fullName>
    </submittedName>
</protein>
<feature type="chain" id="PRO_5035879595" evidence="1">
    <location>
        <begin position="32"/>
        <end position="192"/>
    </location>
</feature>
<evidence type="ECO:0000256" key="1">
    <source>
        <dbReference type="SAM" id="SignalP"/>
    </source>
</evidence>